<evidence type="ECO:0000313" key="3">
    <source>
        <dbReference type="Proteomes" id="UP000053941"/>
    </source>
</evidence>
<dbReference type="Proteomes" id="UP000053941">
    <property type="component" value="Unassembled WGS sequence"/>
</dbReference>
<comment type="caution">
    <text evidence="2">The sequence shown here is derived from an EMBL/GenBank/DDBJ whole genome shotgun (WGS) entry which is preliminary data.</text>
</comment>
<keyword evidence="1" id="KW-0812">Transmembrane</keyword>
<dbReference type="AlphaFoldDB" id="A0A0R2NXF3"/>
<organism evidence="2 3">
    <name type="scientific">Actinobacteria bacterium BACL2 MAG-120802-bin41</name>
    <dbReference type="NCBI Taxonomy" id="1655568"/>
    <lineage>
        <taxon>Bacteria</taxon>
        <taxon>Bacillati</taxon>
        <taxon>Actinomycetota</taxon>
        <taxon>Actinomycetes</taxon>
        <taxon>Actinomycetes incertae sedis</taxon>
        <taxon>ac1 cluster</taxon>
    </lineage>
</organism>
<reference evidence="2 3" key="1">
    <citation type="submission" date="2015-10" db="EMBL/GenBank/DDBJ databases">
        <title>Metagenome-Assembled Genomes uncover a global brackish microbiome.</title>
        <authorList>
            <person name="Hugerth L.W."/>
            <person name="Larsson J."/>
            <person name="Alneberg J."/>
            <person name="Lindh M.V."/>
            <person name="Legrand C."/>
            <person name="Pinhassi J."/>
            <person name="Andersson A.F."/>
        </authorList>
    </citation>
    <scope>NUCLEOTIDE SEQUENCE [LARGE SCALE GENOMIC DNA]</scope>
    <source>
        <strain evidence="2">BACL2 MAG-120802-bin41</strain>
    </source>
</reference>
<dbReference type="EMBL" id="LIAS01000121">
    <property type="protein sequence ID" value="KRO30433.1"/>
    <property type="molecule type" value="Genomic_DNA"/>
</dbReference>
<proteinExistence type="predicted"/>
<gene>
    <name evidence="2" type="ORF">ABR60_05145</name>
</gene>
<dbReference type="Pfam" id="PF14155">
    <property type="entry name" value="DUF4307"/>
    <property type="match status" value="1"/>
</dbReference>
<evidence type="ECO:0008006" key="4">
    <source>
        <dbReference type="Google" id="ProtNLM"/>
    </source>
</evidence>
<keyword evidence="1" id="KW-1133">Transmembrane helix</keyword>
<dbReference type="InterPro" id="IPR025443">
    <property type="entry name" value="DUF4307"/>
</dbReference>
<evidence type="ECO:0000313" key="2">
    <source>
        <dbReference type="EMBL" id="KRO30433.1"/>
    </source>
</evidence>
<accession>A0A0R2NXF3</accession>
<feature type="transmembrane region" description="Helical" evidence="1">
    <location>
        <begin position="23"/>
        <end position="44"/>
    </location>
</feature>
<keyword evidence="1" id="KW-0472">Membrane</keyword>
<evidence type="ECO:0000256" key="1">
    <source>
        <dbReference type="SAM" id="Phobius"/>
    </source>
</evidence>
<sequence length="138" mass="15522">MTQEIGSNEELLAQRYGRKSSNAWRYIAALLLLTALPWLVWSAWHHSNPQIRVTLISFQNEQDTSIDITYLIQRRDPSLALNCTLIARDFDKNVVGEIEVAIPSSSQGSLKRDDSIPTRLRAVNASVLKCDAIDLKGK</sequence>
<protein>
    <recommendedName>
        <fullName evidence="4">DUF4307 domain-containing protein</fullName>
    </recommendedName>
</protein>
<name>A0A0R2NXF3_9ACTN</name>